<dbReference type="InterPro" id="IPR011146">
    <property type="entry name" value="HIT-like"/>
</dbReference>
<evidence type="ECO:0000259" key="2">
    <source>
        <dbReference type="PROSITE" id="PS51084"/>
    </source>
</evidence>
<dbReference type="GO" id="GO:0003824">
    <property type="term" value="F:catalytic activity"/>
    <property type="evidence" value="ECO:0007669"/>
    <property type="project" value="InterPro"/>
</dbReference>
<comment type="caution">
    <text evidence="1">Lacks conserved residue(s) required for the propagation of feature annotation.</text>
</comment>
<dbReference type="SUPFAM" id="SSF54197">
    <property type="entry name" value="HIT-like"/>
    <property type="match status" value="1"/>
</dbReference>
<evidence type="ECO:0000313" key="3">
    <source>
        <dbReference type="EMBL" id="KAA0695899.1"/>
    </source>
</evidence>
<feature type="domain" description="HIT" evidence="2">
    <location>
        <begin position="35"/>
        <end position="103"/>
    </location>
</feature>
<evidence type="ECO:0000256" key="1">
    <source>
        <dbReference type="PROSITE-ProRule" id="PRU00464"/>
    </source>
</evidence>
<dbReference type="InterPro" id="IPR036265">
    <property type="entry name" value="HIT-like_sf"/>
</dbReference>
<gene>
    <name evidence="3" type="ORF">DT594_00540</name>
</gene>
<keyword evidence="4" id="KW-1185">Reference proteome</keyword>
<dbReference type="Gene3D" id="3.30.428.10">
    <property type="entry name" value="HIT-like"/>
    <property type="match status" value="1"/>
</dbReference>
<dbReference type="InterPro" id="IPR026026">
    <property type="entry name" value="HIT_Hint"/>
</dbReference>
<dbReference type="EMBL" id="QOVF01000001">
    <property type="protein sequence ID" value="KAA0695899.1"/>
    <property type="molecule type" value="Genomic_DNA"/>
</dbReference>
<reference evidence="3 4" key="1">
    <citation type="submission" date="2018-07" db="EMBL/GenBank/DDBJ databases">
        <title>Pseudomonas laoshanensis sp. nov., isolated from soil.</title>
        <authorList>
            <person name="Sun J."/>
            <person name="Yu L."/>
            <person name="Wang M."/>
            <person name="Zhang C."/>
        </authorList>
    </citation>
    <scope>NUCLEOTIDE SEQUENCE [LARGE SCALE GENOMIC DNA]</scope>
    <source>
        <strain evidence="3 4">Y22</strain>
    </source>
</reference>
<evidence type="ECO:0000313" key="4">
    <source>
        <dbReference type="Proteomes" id="UP000463138"/>
    </source>
</evidence>
<dbReference type="RefSeq" id="WP_149330906.1">
    <property type="nucleotide sequence ID" value="NZ_QOVF01000001.1"/>
</dbReference>
<dbReference type="Pfam" id="PF01230">
    <property type="entry name" value="HIT"/>
    <property type="match status" value="1"/>
</dbReference>
<sequence length="143" mass="16063">MFKLDEQLASDCVVLGDFKLCTLLLMNDAQYPWFILVPRREDITEIFQLSAADRGQLMAESCLLAETLKDAFAADKMNIAALGNVVSQLHVHHVVRYRADAAWPAPVWGKMPVVKCPPELIVERIKKLRAVLTGGFTFAESFR</sequence>
<proteinExistence type="predicted"/>
<dbReference type="AlphaFoldDB" id="A0A7V7GVU3"/>
<dbReference type="PIRSF" id="PIRSF000714">
    <property type="entry name" value="HIT"/>
    <property type="match status" value="1"/>
</dbReference>
<organism evidence="3 4">
    <name type="scientific">Halopseudomonas laoshanensis</name>
    <dbReference type="NCBI Taxonomy" id="2268758"/>
    <lineage>
        <taxon>Bacteria</taxon>
        <taxon>Pseudomonadati</taxon>
        <taxon>Pseudomonadota</taxon>
        <taxon>Gammaproteobacteria</taxon>
        <taxon>Pseudomonadales</taxon>
        <taxon>Pseudomonadaceae</taxon>
        <taxon>Halopseudomonas</taxon>
    </lineage>
</organism>
<dbReference type="Proteomes" id="UP000463138">
    <property type="component" value="Unassembled WGS sequence"/>
</dbReference>
<dbReference type="OrthoDB" id="9799145at2"/>
<comment type="caution">
    <text evidence="3">The sequence shown here is derived from an EMBL/GenBank/DDBJ whole genome shotgun (WGS) entry which is preliminary data.</text>
</comment>
<protein>
    <submittedName>
        <fullName evidence="3">HIT domain-containing protein</fullName>
    </submittedName>
</protein>
<dbReference type="PROSITE" id="PS51084">
    <property type="entry name" value="HIT_2"/>
    <property type="match status" value="1"/>
</dbReference>
<name>A0A7V7GVU3_9GAMM</name>
<accession>A0A7V7GVU3</accession>